<protein>
    <submittedName>
        <fullName evidence="1">Uncharacterized protein</fullName>
    </submittedName>
</protein>
<name>A0A5J9TNY9_9POAL</name>
<dbReference type="EMBL" id="RWGY01000039">
    <property type="protein sequence ID" value="TVU13072.1"/>
    <property type="molecule type" value="Genomic_DNA"/>
</dbReference>
<keyword evidence="2" id="KW-1185">Reference proteome</keyword>
<gene>
    <name evidence="1" type="ORF">EJB05_46747</name>
</gene>
<dbReference type="Proteomes" id="UP000324897">
    <property type="component" value="Chromosome 3"/>
</dbReference>
<accession>A0A5J9TNY9</accession>
<dbReference type="Gramene" id="TVU13072">
    <property type="protein sequence ID" value="TVU13072"/>
    <property type="gene ID" value="EJB05_46747"/>
</dbReference>
<dbReference type="AlphaFoldDB" id="A0A5J9TNY9"/>
<reference evidence="1 2" key="1">
    <citation type="journal article" date="2019" name="Sci. Rep.">
        <title>A high-quality genome of Eragrostis curvula grass provides insights into Poaceae evolution and supports new strategies to enhance forage quality.</title>
        <authorList>
            <person name="Carballo J."/>
            <person name="Santos B.A.C.M."/>
            <person name="Zappacosta D."/>
            <person name="Garbus I."/>
            <person name="Selva J.P."/>
            <person name="Gallo C.A."/>
            <person name="Diaz A."/>
            <person name="Albertini E."/>
            <person name="Caccamo M."/>
            <person name="Echenique V."/>
        </authorList>
    </citation>
    <scope>NUCLEOTIDE SEQUENCE [LARGE SCALE GENOMIC DNA]</scope>
    <source>
        <strain evidence="2">cv. Victoria</strain>
        <tissue evidence="1">Leaf</tissue>
    </source>
</reference>
<evidence type="ECO:0000313" key="1">
    <source>
        <dbReference type="EMBL" id="TVU13072.1"/>
    </source>
</evidence>
<organism evidence="1 2">
    <name type="scientific">Eragrostis curvula</name>
    <name type="common">weeping love grass</name>
    <dbReference type="NCBI Taxonomy" id="38414"/>
    <lineage>
        <taxon>Eukaryota</taxon>
        <taxon>Viridiplantae</taxon>
        <taxon>Streptophyta</taxon>
        <taxon>Embryophyta</taxon>
        <taxon>Tracheophyta</taxon>
        <taxon>Spermatophyta</taxon>
        <taxon>Magnoliopsida</taxon>
        <taxon>Liliopsida</taxon>
        <taxon>Poales</taxon>
        <taxon>Poaceae</taxon>
        <taxon>PACMAD clade</taxon>
        <taxon>Chloridoideae</taxon>
        <taxon>Eragrostideae</taxon>
        <taxon>Eragrostidinae</taxon>
        <taxon>Eragrostis</taxon>
    </lineage>
</organism>
<comment type="caution">
    <text evidence="1">The sequence shown here is derived from an EMBL/GenBank/DDBJ whole genome shotgun (WGS) entry which is preliminary data.</text>
</comment>
<proteinExistence type="predicted"/>
<sequence>MINESGFGEDITLEIANDAMLTSETRAKKIKDVHPAIFRRAHQPVRTIEVVQVQQIGDAVARVLLDRRTAQRDVHQAVVQIQRCVLTLLVTGDLGGRVGGGMLEEVEGDDSQVAGDLGFRAPLVRPERRLAELLGHLLLAVVERSVGAGLRHQVVMAIVFRHACEMPIDHVMGGEEGHRED</sequence>
<evidence type="ECO:0000313" key="2">
    <source>
        <dbReference type="Proteomes" id="UP000324897"/>
    </source>
</evidence>